<feature type="chain" id="PRO_5041276527" evidence="2">
    <location>
        <begin position="25"/>
        <end position="196"/>
    </location>
</feature>
<dbReference type="Proteomes" id="UP001165667">
    <property type="component" value="Unassembled WGS sequence"/>
</dbReference>
<feature type="signal peptide" evidence="2">
    <location>
        <begin position="1"/>
        <end position="24"/>
    </location>
</feature>
<dbReference type="Gene3D" id="2.30.30.240">
    <property type="entry name" value="PRC-barrel domain"/>
    <property type="match status" value="1"/>
</dbReference>
<name>A0AA42CNR7_9HYPH</name>
<feature type="domain" description="PRC-barrel" evidence="3">
    <location>
        <begin position="37"/>
        <end position="94"/>
    </location>
</feature>
<reference evidence="4" key="1">
    <citation type="submission" date="2022-05" db="EMBL/GenBank/DDBJ databases">
        <authorList>
            <person name="Pankratov T."/>
        </authorList>
    </citation>
    <scope>NUCLEOTIDE SEQUENCE</scope>
    <source>
        <strain evidence="4">BP6-180914</strain>
    </source>
</reference>
<evidence type="ECO:0000259" key="3">
    <source>
        <dbReference type="Pfam" id="PF05239"/>
    </source>
</evidence>
<dbReference type="EMBL" id="JAMOIM010000010">
    <property type="protein sequence ID" value="MCW6509650.1"/>
    <property type="molecule type" value="Genomic_DNA"/>
</dbReference>
<dbReference type="RefSeq" id="WP_282586017.1">
    <property type="nucleotide sequence ID" value="NZ_JAMOIM010000010.1"/>
</dbReference>
<dbReference type="AlphaFoldDB" id="A0AA42CNR7"/>
<feature type="region of interest" description="Disordered" evidence="1">
    <location>
        <begin position="145"/>
        <end position="165"/>
    </location>
</feature>
<dbReference type="PANTHER" id="PTHR36505:SF1">
    <property type="entry name" value="BLR1072 PROTEIN"/>
    <property type="match status" value="1"/>
</dbReference>
<dbReference type="PANTHER" id="PTHR36505">
    <property type="entry name" value="BLR1072 PROTEIN"/>
    <property type="match status" value="1"/>
</dbReference>
<evidence type="ECO:0000313" key="5">
    <source>
        <dbReference type="Proteomes" id="UP001165667"/>
    </source>
</evidence>
<keyword evidence="2" id="KW-0732">Signal</keyword>
<dbReference type="InterPro" id="IPR011033">
    <property type="entry name" value="PRC_barrel-like_sf"/>
</dbReference>
<evidence type="ECO:0000256" key="2">
    <source>
        <dbReference type="SAM" id="SignalP"/>
    </source>
</evidence>
<gene>
    <name evidence="4" type="ORF">M8523_16655</name>
</gene>
<keyword evidence="5" id="KW-1185">Reference proteome</keyword>
<dbReference type="InterPro" id="IPR027275">
    <property type="entry name" value="PRC-brl_dom"/>
</dbReference>
<comment type="caution">
    <text evidence="4">The sequence shown here is derived from an EMBL/GenBank/DDBJ whole genome shotgun (WGS) entry which is preliminary data.</text>
</comment>
<dbReference type="Pfam" id="PF05239">
    <property type="entry name" value="PRC"/>
    <property type="match status" value="1"/>
</dbReference>
<dbReference type="SUPFAM" id="SSF50346">
    <property type="entry name" value="PRC-barrel domain"/>
    <property type="match status" value="1"/>
</dbReference>
<evidence type="ECO:0000256" key="1">
    <source>
        <dbReference type="SAM" id="MobiDB-lite"/>
    </source>
</evidence>
<sequence>MSHPLVSAGCLAAMFAFSSVNAFAAGELTQESPSQWRASKLSGVMIYGPDNRSVGKISDVLMSKDGKAEYVIIGVGGFLGIDQKDVAIPYGEVKFTDVPMTPPMNPAPATGNMATTAPNAMTGATATGTGAMANGTVATSGGVPTSTALGMGTTGNTATDGTMGAPMARSTAYPDHGTIDMTAAQLKNAPTFHFAS</sequence>
<evidence type="ECO:0000313" key="4">
    <source>
        <dbReference type="EMBL" id="MCW6509650.1"/>
    </source>
</evidence>
<proteinExistence type="predicted"/>
<protein>
    <submittedName>
        <fullName evidence="4">PRC-barrel domain-containing protein</fullName>
    </submittedName>
</protein>
<feature type="compositionally biased region" description="Polar residues" evidence="1">
    <location>
        <begin position="145"/>
        <end position="160"/>
    </location>
</feature>
<organism evidence="4 5">
    <name type="scientific">Lichenifustis flavocetrariae</name>
    <dbReference type="NCBI Taxonomy" id="2949735"/>
    <lineage>
        <taxon>Bacteria</taxon>
        <taxon>Pseudomonadati</taxon>
        <taxon>Pseudomonadota</taxon>
        <taxon>Alphaproteobacteria</taxon>
        <taxon>Hyphomicrobiales</taxon>
        <taxon>Lichenihabitantaceae</taxon>
        <taxon>Lichenifustis</taxon>
    </lineage>
</organism>
<accession>A0AA42CNR7</accession>